<feature type="region of interest" description="Disordered" evidence="1">
    <location>
        <begin position="1"/>
        <end position="93"/>
    </location>
</feature>
<evidence type="ECO:0000313" key="2">
    <source>
        <dbReference type="EMBL" id="KAF2451325.1"/>
    </source>
</evidence>
<feature type="region of interest" description="Disordered" evidence="1">
    <location>
        <begin position="458"/>
        <end position="500"/>
    </location>
</feature>
<feature type="region of interest" description="Disordered" evidence="1">
    <location>
        <begin position="369"/>
        <end position="389"/>
    </location>
</feature>
<feature type="compositionally biased region" description="Basic and acidic residues" evidence="1">
    <location>
        <begin position="53"/>
        <end position="93"/>
    </location>
</feature>
<feature type="compositionally biased region" description="Low complexity" evidence="1">
    <location>
        <begin position="168"/>
        <end position="185"/>
    </location>
</feature>
<feature type="compositionally biased region" description="Basic and acidic residues" evidence="1">
    <location>
        <begin position="463"/>
        <end position="479"/>
    </location>
</feature>
<dbReference type="OrthoDB" id="3801492at2759"/>
<feature type="region of interest" description="Disordered" evidence="1">
    <location>
        <begin position="157"/>
        <end position="189"/>
    </location>
</feature>
<evidence type="ECO:0000256" key="1">
    <source>
        <dbReference type="SAM" id="MobiDB-lite"/>
    </source>
</evidence>
<keyword evidence="3" id="KW-1185">Reference proteome</keyword>
<protein>
    <submittedName>
        <fullName evidence="2">Uncharacterized protein</fullName>
    </submittedName>
</protein>
<dbReference type="AlphaFoldDB" id="A0A9P4UIM8"/>
<reference evidence="2" key="1">
    <citation type="journal article" date="2020" name="Stud. Mycol.">
        <title>101 Dothideomycetes genomes: a test case for predicting lifestyles and emergence of pathogens.</title>
        <authorList>
            <person name="Haridas S."/>
            <person name="Albert R."/>
            <person name="Binder M."/>
            <person name="Bloem J."/>
            <person name="Labutti K."/>
            <person name="Salamov A."/>
            <person name="Andreopoulos B."/>
            <person name="Baker S."/>
            <person name="Barry K."/>
            <person name="Bills G."/>
            <person name="Bluhm B."/>
            <person name="Cannon C."/>
            <person name="Castanera R."/>
            <person name="Culley D."/>
            <person name="Daum C."/>
            <person name="Ezra D."/>
            <person name="Gonzalez J."/>
            <person name="Henrissat B."/>
            <person name="Kuo A."/>
            <person name="Liang C."/>
            <person name="Lipzen A."/>
            <person name="Lutzoni F."/>
            <person name="Magnuson J."/>
            <person name="Mondo S."/>
            <person name="Nolan M."/>
            <person name="Ohm R."/>
            <person name="Pangilinan J."/>
            <person name="Park H.-J."/>
            <person name="Ramirez L."/>
            <person name="Alfaro M."/>
            <person name="Sun H."/>
            <person name="Tritt A."/>
            <person name="Yoshinaga Y."/>
            <person name="Zwiers L.-H."/>
            <person name="Turgeon B."/>
            <person name="Goodwin S."/>
            <person name="Spatafora J."/>
            <person name="Crous P."/>
            <person name="Grigoriev I."/>
        </authorList>
    </citation>
    <scope>NUCLEOTIDE SEQUENCE</scope>
    <source>
        <strain evidence="2">CBS 690.94</strain>
    </source>
</reference>
<gene>
    <name evidence="2" type="ORF">P171DRAFT_478369</name>
</gene>
<feature type="compositionally biased region" description="Polar residues" evidence="1">
    <location>
        <begin position="1"/>
        <end position="12"/>
    </location>
</feature>
<dbReference type="Proteomes" id="UP000799764">
    <property type="component" value="Unassembled WGS sequence"/>
</dbReference>
<comment type="caution">
    <text evidence="2">The sequence shown here is derived from an EMBL/GenBank/DDBJ whole genome shotgun (WGS) entry which is preliminary data.</text>
</comment>
<name>A0A9P4UIM8_9PLEO</name>
<accession>A0A9P4UIM8</accession>
<sequence length="500" mass="56620">MKSPPSSNTSGDNHPPPTPASPLPPGLKLSTVREIAEKYERPQLQSPATEPAKPLRDLKEEYKDPWKRQRLEEEQRERVRKGDGGLDPHMREPWERAREEVDGASFGGAGDPGEASPQLQLPQQASLHLLRAQSTILPLHTTPFAYAIDPFLQQNPEYRHHLDPTPPSSASHSSLPSHGSSTHSGEVSVRTDEAFPEIPFESIAVYLRDRDELQVRLRLLQVRTLLLRCAVLVRAAWTLEQTEWRTSTRRRDADDEPGRMGQEWYKAYSKAGRAAEKAGQMAKALGIDGLQARTWYWKGQADAGRRYWDEAAVAFRRAEQFDRERGVAVEGEEYGKIGLTPLERRDVRWLRGKCERRDELAQRRRQQRAWAGEEVGEEMEQEEEEDSGEELVDLDVLRAVVGGEIEVGKLVDAPTDQLRKSNEEEMLKAISVARGKNKTRHFAPFSKEELEYIMDGVPIPEKPQAKDMKSEGIQEDYGKWDGGGFVSSSSSEDNVVFIER</sequence>
<dbReference type="EMBL" id="MU001492">
    <property type="protein sequence ID" value="KAF2451325.1"/>
    <property type="molecule type" value="Genomic_DNA"/>
</dbReference>
<feature type="region of interest" description="Disordered" evidence="1">
    <location>
        <begin position="99"/>
        <end position="118"/>
    </location>
</feature>
<feature type="compositionally biased region" description="Acidic residues" evidence="1">
    <location>
        <begin position="374"/>
        <end position="389"/>
    </location>
</feature>
<proteinExistence type="predicted"/>
<organism evidence="2 3">
    <name type="scientific">Karstenula rhodostoma CBS 690.94</name>
    <dbReference type="NCBI Taxonomy" id="1392251"/>
    <lineage>
        <taxon>Eukaryota</taxon>
        <taxon>Fungi</taxon>
        <taxon>Dikarya</taxon>
        <taxon>Ascomycota</taxon>
        <taxon>Pezizomycotina</taxon>
        <taxon>Dothideomycetes</taxon>
        <taxon>Pleosporomycetidae</taxon>
        <taxon>Pleosporales</taxon>
        <taxon>Massarineae</taxon>
        <taxon>Didymosphaeriaceae</taxon>
        <taxon>Karstenula</taxon>
    </lineage>
</organism>
<feature type="compositionally biased region" description="Pro residues" evidence="1">
    <location>
        <begin position="14"/>
        <end position="25"/>
    </location>
</feature>
<evidence type="ECO:0000313" key="3">
    <source>
        <dbReference type="Proteomes" id="UP000799764"/>
    </source>
</evidence>